<accession>A0ACC1I5Z4</accession>
<name>A0ACC1I5Z4_9FUNG</name>
<comment type="caution">
    <text evidence="1">The sequence shown here is derived from an EMBL/GenBank/DDBJ whole genome shotgun (WGS) entry which is preliminary data.</text>
</comment>
<sequence length="340" mass="36054">MATLLSFLNADAADKIPVWLDCDVGHDDAMALILAAYHSSISLLGVSTVAGNSSLENTTANAISVMQAAGIKGIRVYKGASRPLVKPAAYAGDIHGASGLAGTTLLPEPDFATYLSEDTNAVNAMYRAIISSQVPVCVVAVGPLTNIALLISMYPQSIPKIRTLSIMGGAVALGNVTAAAEFNIHFDPEAAHIVLNSGIAHISIVPLDVTHTVLTTKNVIRRIAESVPVPRFAQLITDLLLYFSSTYGNVFGMGDGAPLHDPVAVAYLFMRNAFVERYVRVDIDCSAGHGRGRTYCDMFGRTGKPPNCWVATSVDVEQFWNTMLEALVAASKESSLKNNG</sequence>
<evidence type="ECO:0000313" key="2">
    <source>
        <dbReference type="Proteomes" id="UP001150581"/>
    </source>
</evidence>
<proteinExistence type="predicted"/>
<dbReference type="Proteomes" id="UP001150581">
    <property type="component" value="Unassembled WGS sequence"/>
</dbReference>
<organism evidence="1 2">
    <name type="scientific">Kickxella alabastrina</name>
    <dbReference type="NCBI Taxonomy" id="61397"/>
    <lineage>
        <taxon>Eukaryota</taxon>
        <taxon>Fungi</taxon>
        <taxon>Fungi incertae sedis</taxon>
        <taxon>Zoopagomycota</taxon>
        <taxon>Kickxellomycotina</taxon>
        <taxon>Kickxellomycetes</taxon>
        <taxon>Kickxellales</taxon>
        <taxon>Kickxellaceae</taxon>
        <taxon>Kickxella</taxon>
    </lineage>
</organism>
<gene>
    <name evidence="1" type="ORF">LPJ66_008468</name>
</gene>
<evidence type="ECO:0000313" key="1">
    <source>
        <dbReference type="EMBL" id="KAJ1888638.1"/>
    </source>
</evidence>
<protein>
    <submittedName>
        <fullName evidence="1">Uncharacterized protein</fullName>
    </submittedName>
</protein>
<reference evidence="1" key="1">
    <citation type="submission" date="2022-07" db="EMBL/GenBank/DDBJ databases">
        <title>Phylogenomic reconstructions and comparative analyses of Kickxellomycotina fungi.</title>
        <authorList>
            <person name="Reynolds N.K."/>
            <person name="Stajich J.E."/>
            <person name="Barry K."/>
            <person name="Grigoriev I.V."/>
            <person name="Crous P."/>
            <person name="Smith M.E."/>
        </authorList>
    </citation>
    <scope>NUCLEOTIDE SEQUENCE</scope>
    <source>
        <strain evidence="1">Benny 63K</strain>
    </source>
</reference>
<keyword evidence="2" id="KW-1185">Reference proteome</keyword>
<dbReference type="EMBL" id="JANBPG010001710">
    <property type="protein sequence ID" value="KAJ1888638.1"/>
    <property type="molecule type" value="Genomic_DNA"/>
</dbReference>